<dbReference type="Pfam" id="PF04043">
    <property type="entry name" value="PMEI"/>
    <property type="match status" value="1"/>
</dbReference>
<feature type="chain" id="PRO_5001654994" description="Pectinesterase inhibitor domain-containing protein" evidence="2">
    <location>
        <begin position="23"/>
        <end position="205"/>
    </location>
</feature>
<evidence type="ECO:0000256" key="1">
    <source>
        <dbReference type="ARBA" id="ARBA00022729"/>
    </source>
</evidence>
<accession>A0A068UQL1</accession>
<dbReference type="InParanoid" id="A0A068UQL1"/>
<keyword evidence="1 2" id="KW-0732">Signal</keyword>
<dbReference type="InterPro" id="IPR051955">
    <property type="entry name" value="PME_Inhibitor"/>
</dbReference>
<dbReference type="Gramene" id="CDP09903">
    <property type="protein sequence ID" value="CDP09903"/>
    <property type="gene ID" value="GSCOC_T00030388001"/>
</dbReference>
<evidence type="ECO:0000259" key="3">
    <source>
        <dbReference type="SMART" id="SM00856"/>
    </source>
</evidence>
<sequence>MAKCGFYLLLFLSFHYFNPATSDPTVSASDFIKAACKTTRYYALCVTSLEPYSNTLQQSERQLVRAALTVALSKAQSAKLFVAKSSNSTGLNPRESQALKDCKDNMVDSFDQLSQSMQELARLNNQVTSRDFRWHMSNVQTWVSAALTDESTCLDGFSGSYMNGKVKAPITRRVVYVAQVTSNALALINRFAATRHRSGSTSNAP</sequence>
<keyword evidence="5" id="KW-1185">Reference proteome</keyword>
<feature type="domain" description="Pectinesterase inhibitor" evidence="3">
    <location>
        <begin position="27"/>
        <end position="187"/>
    </location>
</feature>
<dbReference type="STRING" id="49390.A0A068UQL1"/>
<dbReference type="Gene3D" id="1.20.140.40">
    <property type="entry name" value="Invertase/pectin methylesterase inhibitor family protein"/>
    <property type="match status" value="1"/>
</dbReference>
<dbReference type="CDD" id="cd15798">
    <property type="entry name" value="PMEI-like_3"/>
    <property type="match status" value="1"/>
</dbReference>
<dbReference type="EMBL" id="HG739125">
    <property type="protein sequence ID" value="CDP09903.1"/>
    <property type="molecule type" value="Genomic_DNA"/>
</dbReference>
<evidence type="ECO:0000256" key="2">
    <source>
        <dbReference type="SAM" id="SignalP"/>
    </source>
</evidence>
<dbReference type="SUPFAM" id="SSF101148">
    <property type="entry name" value="Plant invertase/pectin methylesterase inhibitor"/>
    <property type="match status" value="1"/>
</dbReference>
<organism evidence="4 5">
    <name type="scientific">Coffea canephora</name>
    <name type="common">Robusta coffee</name>
    <dbReference type="NCBI Taxonomy" id="49390"/>
    <lineage>
        <taxon>Eukaryota</taxon>
        <taxon>Viridiplantae</taxon>
        <taxon>Streptophyta</taxon>
        <taxon>Embryophyta</taxon>
        <taxon>Tracheophyta</taxon>
        <taxon>Spermatophyta</taxon>
        <taxon>Magnoliopsida</taxon>
        <taxon>eudicotyledons</taxon>
        <taxon>Gunneridae</taxon>
        <taxon>Pentapetalae</taxon>
        <taxon>asterids</taxon>
        <taxon>lamiids</taxon>
        <taxon>Gentianales</taxon>
        <taxon>Rubiaceae</taxon>
        <taxon>Ixoroideae</taxon>
        <taxon>Gardenieae complex</taxon>
        <taxon>Bertiereae - Coffeeae clade</taxon>
        <taxon>Coffeeae</taxon>
        <taxon>Coffea</taxon>
    </lineage>
</organism>
<dbReference type="FunFam" id="1.20.140.40:FF:000005">
    <property type="entry name" value="Pectin methylesterase inhibitor 1"/>
    <property type="match status" value="1"/>
</dbReference>
<gene>
    <name evidence="4" type="ORF">GSCOC_T00030388001</name>
</gene>
<feature type="signal peptide" evidence="2">
    <location>
        <begin position="1"/>
        <end position="22"/>
    </location>
</feature>
<dbReference type="OMA" id="GHTGQFS"/>
<dbReference type="AlphaFoldDB" id="A0A068UQL1"/>
<dbReference type="NCBIfam" id="TIGR01614">
    <property type="entry name" value="PME_inhib"/>
    <property type="match status" value="1"/>
</dbReference>
<protein>
    <recommendedName>
        <fullName evidence="3">Pectinesterase inhibitor domain-containing protein</fullName>
    </recommendedName>
</protein>
<evidence type="ECO:0000313" key="5">
    <source>
        <dbReference type="Proteomes" id="UP000295252"/>
    </source>
</evidence>
<dbReference type="PANTHER" id="PTHR31080:SF207">
    <property type="entry name" value="PECTINESTERASE INHIBITOR 9"/>
    <property type="match status" value="1"/>
</dbReference>
<dbReference type="PhylomeDB" id="A0A068UQL1"/>
<dbReference type="InterPro" id="IPR035513">
    <property type="entry name" value="Invertase/methylesterase_inhib"/>
</dbReference>
<dbReference type="OrthoDB" id="1430376at2759"/>
<dbReference type="GO" id="GO:0046910">
    <property type="term" value="F:pectinesterase inhibitor activity"/>
    <property type="evidence" value="ECO:0007669"/>
    <property type="project" value="UniProtKB-ARBA"/>
</dbReference>
<dbReference type="SMART" id="SM00856">
    <property type="entry name" value="PMEI"/>
    <property type="match status" value="1"/>
</dbReference>
<proteinExistence type="predicted"/>
<dbReference type="InterPro" id="IPR006501">
    <property type="entry name" value="Pectinesterase_inhib_dom"/>
</dbReference>
<reference evidence="5" key="1">
    <citation type="journal article" date="2014" name="Science">
        <title>The coffee genome provides insight into the convergent evolution of caffeine biosynthesis.</title>
        <authorList>
            <person name="Denoeud F."/>
            <person name="Carretero-Paulet L."/>
            <person name="Dereeper A."/>
            <person name="Droc G."/>
            <person name="Guyot R."/>
            <person name="Pietrella M."/>
            <person name="Zheng C."/>
            <person name="Alberti A."/>
            <person name="Anthony F."/>
            <person name="Aprea G."/>
            <person name="Aury J.M."/>
            <person name="Bento P."/>
            <person name="Bernard M."/>
            <person name="Bocs S."/>
            <person name="Campa C."/>
            <person name="Cenci A."/>
            <person name="Combes M.C."/>
            <person name="Crouzillat D."/>
            <person name="Da Silva C."/>
            <person name="Daddiego L."/>
            <person name="De Bellis F."/>
            <person name="Dussert S."/>
            <person name="Garsmeur O."/>
            <person name="Gayraud T."/>
            <person name="Guignon V."/>
            <person name="Jahn K."/>
            <person name="Jamilloux V."/>
            <person name="Joet T."/>
            <person name="Labadie K."/>
            <person name="Lan T."/>
            <person name="Leclercq J."/>
            <person name="Lepelley M."/>
            <person name="Leroy T."/>
            <person name="Li L.T."/>
            <person name="Librado P."/>
            <person name="Lopez L."/>
            <person name="Munoz A."/>
            <person name="Noel B."/>
            <person name="Pallavicini A."/>
            <person name="Perrotta G."/>
            <person name="Poncet V."/>
            <person name="Pot D."/>
            <person name="Priyono X."/>
            <person name="Rigoreau M."/>
            <person name="Rouard M."/>
            <person name="Rozas J."/>
            <person name="Tranchant-Dubreuil C."/>
            <person name="VanBuren R."/>
            <person name="Zhang Q."/>
            <person name="Andrade A.C."/>
            <person name="Argout X."/>
            <person name="Bertrand B."/>
            <person name="de Kochko A."/>
            <person name="Graziosi G."/>
            <person name="Henry R.J."/>
            <person name="Jayarama X."/>
            <person name="Ming R."/>
            <person name="Nagai C."/>
            <person name="Rounsley S."/>
            <person name="Sankoff D."/>
            <person name="Giuliano G."/>
            <person name="Albert V.A."/>
            <person name="Wincker P."/>
            <person name="Lashermes P."/>
        </authorList>
    </citation>
    <scope>NUCLEOTIDE SEQUENCE [LARGE SCALE GENOMIC DNA]</scope>
    <source>
        <strain evidence="5">cv. DH200-94</strain>
    </source>
</reference>
<dbReference type="Proteomes" id="UP000295252">
    <property type="component" value="Chromosome X"/>
</dbReference>
<name>A0A068UQL1_COFCA</name>
<evidence type="ECO:0000313" key="4">
    <source>
        <dbReference type="EMBL" id="CDP09903.1"/>
    </source>
</evidence>
<dbReference type="PANTHER" id="PTHR31080">
    <property type="entry name" value="PECTINESTERASE INHIBITOR-LIKE"/>
    <property type="match status" value="1"/>
</dbReference>